<evidence type="ECO:0000259" key="1">
    <source>
        <dbReference type="Pfam" id="PF13460"/>
    </source>
</evidence>
<dbReference type="EMBL" id="CP155447">
    <property type="protein sequence ID" value="XBH06559.1"/>
    <property type="molecule type" value="Genomic_DNA"/>
</dbReference>
<dbReference type="PANTHER" id="PTHR43162">
    <property type="match status" value="1"/>
</dbReference>
<dbReference type="InterPro" id="IPR016040">
    <property type="entry name" value="NAD(P)-bd_dom"/>
</dbReference>
<sequence length="131" mass="14002">MSDSSDQVVLVTGATGNTGLALLRRLEDREVAVRAMVRRESDLARLGPTSASVVVADFDDARSIQAALRGISRVYLVTPSSAEAETQQVRFAEQAAAAGVEHLVKLSQRSVLQFARDYASAFRSEASTSTS</sequence>
<protein>
    <submittedName>
        <fullName evidence="2">NAD(P)H-binding protein</fullName>
    </submittedName>
</protein>
<accession>A0AAU7CMA4</accession>
<name>A0AAU7CMA4_9BACT</name>
<organism evidence="2">
    <name type="scientific">Singulisphaera sp. Ch08</name>
    <dbReference type="NCBI Taxonomy" id="3120278"/>
    <lineage>
        <taxon>Bacteria</taxon>
        <taxon>Pseudomonadati</taxon>
        <taxon>Planctomycetota</taxon>
        <taxon>Planctomycetia</taxon>
        <taxon>Isosphaerales</taxon>
        <taxon>Isosphaeraceae</taxon>
        <taxon>Singulisphaera</taxon>
    </lineage>
</organism>
<dbReference type="SUPFAM" id="SSF51735">
    <property type="entry name" value="NAD(P)-binding Rossmann-fold domains"/>
    <property type="match status" value="1"/>
</dbReference>
<dbReference type="Gene3D" id="3.40.50.720">
    <property type="entry name" value="NAD(P)-binding Rossmann-like Domain"/>
    <property type="match status" value="1"/>
</dbReference>
<reference evidence="2" key="1">
    <citation type="submission" date="2024-05" db="EMBL/GenBank/DDBJ databases">
        <title>Planctomycetes of the genus Singulisphaera possess chitinolytic capabilities.</title>
        <authorList>
            <person name="Ivanova A."/>
        </authorList>
    </citation>
    <scope>NUCLEOTIDE SEQUENCE</scope>
    <source>
        <strain evidence="2">Ch08T</strain>
    </source>
</reference>
<proteinExistence type="predicted"/>
<dbReference type="AlphaFoldDB" id="A0AAU7CMA4"/>
<feature type="domain" description="NAD(P)-binding" evidence="1">
    <location>
        <begin position="13"/>
        <end position="113"/>
    </location>
</feature>
<dbReference type="InterPro" id="IPR051604">
    <property type="entry name" value="Ergot_Alk_Oxidoreductase"/>
</dbReference>
<dbReference type="PANTHER" id="PTHR43162:SF1">
    <property type="entry name" value="PRESTALK A DIFFERENTIATION PROTEIN A"/>
    <property type="match status" value="1"/>
</dbReference>
<dbReference type="RefSeq" id="WP_406699409.1">
    <property type="nucleotide sequence ID" value="NZ_CP155447.1"/>
</dbReference>
<gene>
    <name evidence="2" type="ORF">V5E97_11120</name>
</gene>
<evidence type="ECO:0000313" key="2">
    <source>
        <dbReference type="EMBL" id="XBH06559.1"/>
    </source>
</evidence>
<dbReference type="Pfam" id="PF13460">
    <property type="entry name" value="NAD_binding_10"/>
    <property type="match status" value="1"/>
</dbReference>
<dbReference type="InterPro" id="IPR036291">
    <property type="entry name" value="NAD(P)-bd_dom_sf"/>
</dbReference>